<keyword evidence="5 7" id="KW-0472">Membrane</keyword>
<dbReference type="EMBL" id="JADILW010000058">
    <property type="protein sequence ID" value="MBO8480226.1"/>
    <property type="molecule type" value="Genomic_DNA"/>
</dbReference>
<dbReference type="Proteomes" id="UP000823769">
    <property type="component" value="Unassembled WGS sequence"/>
</dbReference>
<feature type="transmembrane region" description="Helical" evidence="7">
    <location>
        <begin position="284"/>
        <end position="308"/>
    </location>
</feature>
<proteinExistence type="inferred from homology"/>
<feature type="transmembrane region" description="Helical" evidence="7">
    <location>
        <begin position="21"/>
        <end position="44"/>
    </location>
</feature>
<organism evidence="10 11">
    <name type="scientific">Candidatus Cryptobacteroides avistercoris</name>
    <dbReference type="NCBI Taxonomy" id="2840758"/>
    <lineage>
        <taxon>Bacteria</taxon>
        <taxon>Pseudomonadati</taxon>
        <taxon>Bacteroidota</taxon>
        <taxon>Bacteroidia</taxon>
        <taxon>Bacteroidales</taxon>
        <taxon>Candidatus Cryptobacteroides</taxon>
    </lineage>
</organism>
<dbReference type="GO" id="GO:0022857">
    <property type="term" value="F:transmembrane transporter activity"/>
    <property type="evidence" value="ECO:0007669"/>
    <property type="project" value="TreeGrafter"/>
</dbReference>
<gene>
    <name evidence="10" type="ORF">IAB76_03840</name>
</gene>
<evidence type="ECO:0000256" key="5">
    <source>
        <dbReference type="ARBA" id="ARBA00023136"/>
    </source>
</evidence>
<evidence type="ECO:0000256" key="6">
    <source>
        <dbReference type="ARBA" id="ARBA00038076"/>
    </source>
</evidence>
<dbReference type="PANTHER" id="PTHR30572:SF4">
    <property type="entry name" value="ABC TRANSPORTER PERMEASE YTRF"/>
    <property type="match status" value="1"/>
</dbReference>
<feature type="domain" description="ABC3 transporter permease C-terminal" evidence="8">
    <location>
        <begin position="287"/>
        <end position="412"/>
    </location>
</feature>
<evidence type="ECO:0000256" key="7">
    <source>
        <dbReference type="SAM" id="Phobius"/>
    </source>
</evidence>
<reference evidence="10" key="2">
    <citation type="journal article" date="2021" name="PeerJ">
        <title>Extensive microbial diversity within the chicken gut microbiome revealed by metagenomics and culture.</title>
        <authorList>
            <person name="Gilroy R."/>
            <person name="Ravi A."/>
            <person name="Getino M."/>
            <person name="Pursley I."/>
            <person name="Horton D.L."/>
            <person name="Alikhan N.F."/>
            <person name="Baker D."/>
            <person name="Gharbi K."/>
            <person name="Hall N."/>
            <person name="Watson M."/>
            <person name="Adriaenssens E.M."/>
            <person name="Foster-Nyarko E."/>
            <person name="Jarju S."/>
            <person name="Secka A."/>
            <person name="Antonio M."/>
            <person name="Oren A."/>
            <person name="Chaudhuri R.R."/>
            <person name="La Ragione R."/>
            <person name="Hildebrand F."/>
            <person name="Pallen M.J."/>
        </authorList>
    </citation>
    <scope>NUCLEOTIDE SEQUENCE</scope>
    <source>
        <strain evidence="10">B3-1481</strain>
    </source>
</reference>
<protein>
    <submittedName>
        <fullName evidence="10">ABC transporter permease</fullName>
    </submittedName>
</protein>
<evidence type="ECO:0000313" key="10">
    <source>
        <dbReference type="EMBL" id="MBO8480226.1"/>
    </source>
</evidence>
<evidence type="ECO:0000259" key="8">
    <source>
        <dbReference type="Pfam" id="PF02687"/>
    </source>
</evidence>
<comment type="similarity">
    <text evidence="6">Belongs to the ABC-4 integral membrane protein family.</text>
</comment>
<keyword evidence="3 7" id="KW-0812">Transmembrane</keyword>
<dbReference type="PANTHER" id="PTHR30572">
    <property type="entry name" value="MEMBRANE COMPONENT OF TRANSPORTER-RELATED"/>
    <property type="match status" value="1"/>
</dbReference>
<evidence type="ECO:0000313" key="11">
    <source>
        <dbReference type="Proteomes" id="UP000823769"/>
    </source>
</evidence>
<accession>A0A9D9NNR4</accession>
<feature type="domain" description="MacB-like periplasmic core" evidence="9">
    <location>
        <begin position="19"/>
        <end position="227"/>
    </location>
</feature>
<dbReference type="Pfam" id="PF12704">
    <property type="entry name" value="MacB_PCD"/>
    <property type="match status" value="1"/>
</dbReference>
<keyword evidence="2" id="KW-1003">Cell membrane</keyword>
<dbReference type="GO" id="GO:0005886">
    <property type="term" value="C:plasma membrane"/>
    <property type="evidence" value="ECO:0007669"/>
    <property type="project" value="UniProtKB-SubCell"/>
</dbReference>
<comment type="caution">
    <text evidence="10">The sequence shown here is derived from an EMBL/GenBank/DDBJ whole genome shotgun (WGS) entry which is preliminary data.</text>
</comment>
<dbReference type="Pfam" id="PF02687">
    <property type="entry name" value="FtsX"/>
    <property type="match status" value="1"/>
</dbReference>
<name>A0A9D9NNR4_9BACT</name>
<keyword evidence="4 7" id="KW-1133">Transmembrane helix</keyword>
<comment type="subcellular location">
    <subcellularLocation>
        <location evidence="1">Cell membrane</location>
        <topology evidence="1">Multi-pass membrane protein</topology>
    </subcellularLocation>
</comment>
<sequence length="421" mass="45720">MRDLFVEIYESIRRNKLRTCLTGFAVAWGIFMLIVLLGAGNGVLNAFTVGSSTLSTNTMSVSGGVTTKPYAGFQQGRMITLDESDIDLTAGDYFSSYVDDVTATVSTSVTVNRGDKYSSCTIQGVFPERAEMEKIQVLHGRFINPNDMAEVRKVAVLPETLAERLVDDPADIPALVGTYIKVEDLVFKVVGVTDADMMTNSNSVYAPFPTVRGIWLPGEDISNLTFSFHGLETEEDNEEFEAGYQAAINLNHQAAPDDESAVWISNRVTQNMQMEKGRNILTTALWIVGLFTLLSGVVGVSNIMLITVKERTHEFGIRKAIGASPWSLTKLIIAESVSITAFFGYIGMVLGMFTCELLDKTLGQTSSTVLGTQVSIFVNPTVGLDVALEATLLLIIAGTIAGLFPARRAAKVRPIEALRAE</sequence>
<dbReference type="InterPro" id="IPR050250">
    <property type="entry name" value="Macrolide_Exporter_MacB"/>
</dbReference>
<dbReference type="InterPro" id="IPR003838">
    <property type="entry name" value="ABC3_permease_C"/>
</dbReference>
<feature type="transmembrane region" description="Helical" evidence="7">
    <location>
        <begin position="328"/>
        <end position="353"/>
    </location>
</feature>
<dbReference type="InterPro" id="IPR025857">
    <property type="entry name" value="MacB_PCD"/>
</dbReference>
<reference evidence="10" key="1">
    <citation type="submission" date="2020-10" db="EMBL/GenBank/DDBJ databases">
        <authorList>
            <person name="Gilroy R."/>
        </authorList>
    </citation>
    <scope>NUCLEOTIDE SEQUENCE</scope>
    <source>
        <strain evidence="10">B3-1481</strain>
    </source>
</reference>
<feature type="transmembrane region" description="Helical" evidence="7">
    <location>
        <begin position="386"/>
        <end position="404"/>
    </location>
</feature>
<evidence type="ECO:0000256" key="3">
    <source>
        <dbReference type="ARBA" id="ARBA00022692"/>
    </source>
</evidence>
<dbReference type="AlphaFoldDB" id="A0A9D9NNR4"/>
<evidence type="ECO:0000256" key="1">
    <source>
        <dbReference type="ARBA" id="ARBA00004651"/>
    </source>
</evidence>
<evidence type="ECO:0000259" key="9">
    <source>
        <dbReference type="Pfam" id="PF12704"/>
    </source>
</evidence>
<evidence type="ECO:0000256" key="4">
    <source>
        <dbReference type="ARBA" id="ARBA00022989"/>
    </source>
</evidence>
<evidence type="ECO:0000256" key="2">
    <source>
        <dbReference type="ARBA" id="ARBA00022475"/>
    </source>
</evidence>